<dbReference type="AlphaFoldDB" id="A0A8J5VIE4"/>
<comment type="caution">
    <text evidence="1">The sequence shown here is derived from an EMBL/GenBank/DDBJ whole genome shotgun (WGS) entry which is preliminary data.</text>
</comment>
<keyword evidence="2" id="KW-1185">Reference proteome</keyword>
<proteinExistence type="predicted"/>
<dbReference type="Proteomes" id="UP000729402">
    <property type="component" value="Unassembled WGS sequence"/>
</dbReference>
<dbReference type="EMBL" id="JAAALK010000283">
    <property type="protein sequence ID" value="KAG8072302.1"/>
    <property type="molecule type" value="Genomic_DNA"/>
</dbReference>
<name>A0A8J5VIE4_ZIZPA</name>
<reference evidence="1" key="1">
    <citation type="journal article" date="2021" name="bioRxiv">
        <title>Whole Genome Assembly and Annotation of Northern Wild Rice, Zizania palustris L., Supports a Whole Genome Duplication in the Zizania Genus.</title>
        <authorList>
            <person name="Haas M."/>
            <person name="Kono T."/>
            <person name="Macchietto M."/>
            <person name="Millas R."/>
            <person name="McGilp L."/>
            <person name="Shao M."/>
            <person name="Duquette J."/>
            <person name="Hirsch C.N."/>
            <person name="Kimball J."/>
        </authorList>
    </citation>
    <scope>NUCLEOTIDE SEQUENCE</scope>
    <source>
        <tissue evidence="1">Fresh leaf tissue</tissue>
    </source>
</reference>
<accession>A0A8J5VIE4</accession>
<protein>
    <submittedName>
        <fullName evidence="1">Uncharacterized protein</fullName>
    </submittedName>
</protein>
<reference evidence="1" key="2">
    <citation type="submission" date="2021-02" db="EMBL/GenBank/DDBJ databases">
        <authorList>
            <person name="Kimball J.A."/>
            <person name="Haas M.W."/>
            <person name="Macchietto M."/>
            <person name="Kono T."/>
            <person name="Duquette J."/>
            <person name="Shao M."/>
        </authorList>
    </citation>
    <scope>NUCLEOTIDE SEQUENCE</scope>
    <source>
        <tissue evidence="1">Fresh leaf tissue</tissue>
    </source>
</reference>
<evidence type="ECO:0000313" key="2">
    <source>
        <dbReference type="Proteomes" id="UP000729402"/>
    </source>
</evidence>
<gene>
    <name evidence="1" type="ORF">GUJ93_ZPchr0006g44544</name>
</gene>
<organism evidence="1 2">
    <name type="scientific">Zizania palustris</name>
    <name type="common">Northern wild rice</name>
    <dbReference type="NCBI Taxonomy" id="103762"/>
    <lineage>
        <taxon>Eukaryota</taxon>
        <taxon>Viridiplantae</taxon>
        <taxon>Streptophyta</taxon>
        <taxon>Embryophyta</taxon>
        <taxon>Tracheophyta</taxon>
        <taxon>Spermatophyta</taxon>
        <taxon>Magnoliopsida</taxon>
        <taxon>Liliopsida</taxon>
        <taxon>Poales</taxon>
        <taxon>Poaceae</taxon>
        <taxon>BOP clade</taxon>
        <taxon>Oryzoideae</taxon>
        <taxon>Oryzeae</taxon>
        <taxon>Zizaniinae</taxon>
        <taxon>Zizania</taxon>
    </lineage>
</organism>
<sequence length="76" mass="8531">MSSSNSIMEDSKAAWHELIGAFSSSNLSCWNVNGTCLQEFLVCEGVSAINTIMSDDIKDDERRICCWTVTLCYWRG</sequence>
<evidence type="ECO:0000313" key="1">
    <source>
        <dbReference type="EMBL" id="KAG8072302.1"/>
    </source>
</evidence>